<feature type="compositionally biased region" description="Acidic residues" evidence="1">
    <location>
        <begin position="525"/>
        <end position="545"/>
    </location>
</feature>
<dbReference type="GO" id="GO:0005634">
    <property type="term" value="C:nucleus"/>
    <property type="evidence" value="ECO:0007669"/>
    <property type="project" value="TreeGrafter"/>
</dbReference>
<dbReference type="OrthoDB" id="27237at2759"/>
<evidence type="ECO:0000313" key="2">
    <source>
        <dbReference type="EMBL" id="EPB88823.1"/>
    </source>
</evidence>
<feature type="region of interest" description="Disordered" evidence="1">
    <location>
        <begin position="512"/>
        <end position="548"/>
    </location>
</feature>
<feature type="region of interest" description="Disordered" evidence="1">
    <location>
        <begin position="593"/>
        <end position="620"/>
    </location>
</feature>
<reference evidence="3" key="1">
    <citation type="submission" date="2013-05" db="EMBL/GenBank/DDBJ databases">
        <title>The Genome sequence of Mucor circinelloides f. circinelloides 1006PhL.</title>
        <authorList>
            <consortium name="The Broad Institute Genomics Platform"/>
            <person name="Cuomo C."/>
            <person name="Earl A."/>
            <person name="Findley K."/>
            <person name="Lee S.C."/>
            <person name="Walker B."/>
            <person name="Young S."/>
            <person name="Zeng Q."/>
            <person name="Gargeya S."/>
            <person name="Fitzgerald M."/>
            <person name="Haas B."/>
            <person name="Abouelleil A."/>
            <person name="Allen A.W."/>
            <person name="Alvarado L."/>
            <person name="Arachchi H.M."/>
            <person name="Berlin A.M."/>
            <person name="Chapman S.B."/>
            <person name="Gainer-Dewar J."/>
            <person name="Goldberg J."/>
            <person name="Griggs A."/>
            <person name="Gujja S."/>
            <person name="Hansen M."/>
            <person name="Howarth C."/>
            <person name="Imamovic A."/>
            <person name="Ireland A."/>
            <person name="Larimer J."/>
            <person name="McCowan C."/>
            <person name="Murphy C."/>
            <person name="Pearson M."/>
            <person name="Poon T.W."/>
            <person name="Priest M."/>
            <person name="Roberts A."/>
            <person name="Saif S."/>
            <person name="Shea T."/>
            <person name="Sisk P."/>
            <person name="Sykes S."/>
            <person name="Wortman J."/>
            <person name="Nusbaum C."/>
            <person name="Birren B."/>
        </authorList>
    </citation>
    <scope>NUCLEOTIDE SEQUENCE [LARGE SCALE GENOMIC DNA]</scope>
    <source>
        <strain evidence="3">1006PhL</strain>
    </source>
</reference>
<dbReference type="PANTHER" id="PTHR13060">
    <property type="entry name" value="SGT1 PROTEIN HSGT1 SUPPRESSOR OF GCR2"/>
    <property type="match status" value="1"/>
</dbReference>
<feature type="compositionally biased region" description="Acidic residues" evidence="1">
    <location>
        <begin position="608"/>
        <end position="620"/>
    </location>
</feature>
<dbReference type="FunCoup" id="S2K0X8">
    <property type="interactions" value="880"/>
</dbReference>
<name>S2K0X8_MUCC1</name>
<evidence type="ECO:0000256" key="1">
    <source>
        <dbReference type="SAM" id="MobiDB-lite"/>
    </source>
</evidence>
<dbReference type="eggNOG" id="KOG2406">
    <property type="taxonomic scope" value="Eukaryota"/>
</dbReference>
<organism evidence="2 3">
    <name type="scientific">Mucor circinelloides f. circinelloides (strain 1006PhL)</name>
    <name type="common">Mucormycosis agent</name>
    <name type="synonym">Calyptromyces circinelloides</name>
    <dbReference type="NCBI Taxonomy" id="1220926"/>
    <lineage>
        <taxon>Eukaryota</taxon>
        <taxon>Fungi</taxon>
        <taxon>Fungi incertae sedis</taxon>
        <taxon>Mucoromycota</taxon>
        <taxon>Mucoromycotina</taxon>
        <taxon>Mucoromycetes</taxon>
        <taxon>Mucorales</taxon>
        <taxon>Mucorineae</taxon>
        <taxon>Mucoraceae</taxon>
        <taxon>Mucor</taxon>
    </lineage>
</organism>
<dbReference type="STRING" id="1220926.S2K0X8"/>
<dbReference type="Pfam" id="PF07093">
    <property type="entry name" value="SGT1"/>
    <property type="match status" value="2"/>
</dbReference>
<proteinExistence type="predicted"/>
<dbReference type="OMA" id="TKDYIWQ"/>
<dbReference type="InterPro" id="IPR010770">
    <property type="entry name" value="Ecd"/>
</dbReference>
<dbReference type="Proteomes" id="UP000014254">
    <property type="component" value="Unassembled WGS sequence"/>
</dbReference>
<gene>
    <name evidence="2" type="ORF">HMPREF1544_04332</name>
</gene>
<sequence>MDTLQDVFRGSSTKEIDYIQYAVYLPKKDNESDMISFLQDTLDMINSHVQPIIDGYLWQKDKFHLSIAYDQDQDPSYPFLFGASRFGDCVNDEWFIVYILKTLSTLIPKSVISLVDNDGDVLLIEAALDIPAWLDPSNSQNRVYLYNGQVHIIPLPTSPADILQATSGPLMRQKAIDLIRSNSKNTLASSAIQQSIMDRIKEYPSAALKEIHRAGCILPNQAAFVLLSEPQLITLAIEAFYLRDPISMKACATMKTFSPQSGSTETVIQFTKTTYAQTVSQKFYAPKPFRLPSVKEKKQFKFAELGMKVACGLEMLYHTSYDTSEHADDTVETYDFENDKKYMAYVAHLTKLGYFRSERKGSQLYTLLEKQSKEQYLEYKKKEQDQGGKKYISLDDLDVEDQEATFEGSSHVLSTPSQSVKQRIDTLLSQYSQEALNKLLSVNPHVEDSDDWMNVDPQQLEELLMKRMGHMNQSMMADLQKDFGSSGRNVDESMDLEAIMSNLEHFVENSKSGIDGVEFPNDIKDDQDDDDDDDDEYSDDDDGQDEGAIQFDMEKFMSILRGTSFTDGQEEKEEHDLSNVMEEMDQEIYSHDKISGSFAKLTTTEPNENGDEDVEEDEEAPVDVQLNLVKNVLESFKSQQGLPGPVGNILSQFGFVLPGDNEQDE</sequence>
<evidence type="ECO:0008006" key="4">
    <source>
        <dbReference type="Google" id="ProtNLM"/>
    </source>
</evidence>
<dbReference type="InParanoid" id="S2K0X8"/>
<dbReference type="EMBL" id="KE123944">
    <property type="protein sequence ID" value="EPB88823.1"/>
    <property type="molecule type" value="Genomic_DNA"/>
</dbReference>
<dbReference type="PANTHER" id="PTHR13060:SF0">
    <property type="entry name" value="PROTEIN ECDYSONELESS HOMOLOG"/>
    <property type="match status" value="1"/>
</dbReference>
<protein>
    <recommendedName>
        <fullName evidence="4">SGT1 protein</fullName>
    </recommendedName>
</protein>
<dbReference type="VEuPathDB" id="FungiDB:HMPREF1544_04332"/>
<dbReference type="AlphaFoldDB" id="S2K0X8"/>
<evidence type="ECO:0000313" key="3">
    <source>
        <dbReference type="Proteomes" id="UP000014254"/>
    </source>
</evidence>
<keyword evidence="3" id="KW-1185">Reference proteome</keyword>
<accession>S2K0X8</accession>